<dbReference type="KEGG" id="nte:NEUTE1DRAFT111939"/>
<feature type="compositionally biased region" description="Polar residues" evidence="1">
    <location>
        <begin position="642"/>
        <end position="655"/>
    </location>
</feature>
<feature type="signal peptide" evidence="2">
    <location>
        <begin position="1"/>
        <end position="20"/>
    </location>
</feature>
<feature type="compositionally biased region" description="Low complexity" evidence="1">
    <location>
        <begin position="759"/>
        <end position="771"/>
    </location>
</feature>
<feature type="compositionally biased region" description="Polar residues" evidence="1">
    <location>
        <begin position="795"/>
        <end position="818"/>
    </location>
</feature>
<dbReference type="RefSeq" id="XP_009853232.1">
    <property type="nucleotide sequence ID" value="XM_009854930.1"/>
</dbReference>
<dbReference type="GeneID" id="20822603"/>
<feature type="compositionally biased region" description="Low complexity" evidence="1">
    <location>
        <begin position="621"/>
        <end position="641"/>
    </location>
</feature>
<reference evidence="4" key="1">
    <citation type="journal article" date="2011" name="Genetics">
        <title>Massive changes in genome architecture accompany the transition to self-fertility in the filamentous fungus Neurospora tetrasperma.</title>
        <authorList>
            <person name="Ellison C.E."/>
            <person name="Stajich J.E."/>
            <person name="Jacobson D.J."/>
            <person name="Natvig D.O."/>
            <person name="Lapidus A."/>
            <person name="Foster B."/>
            <person name="Aerts A."/>
            <person name="Riley R."/>
            <person name="Lindquist E.A."/>
            <person name="Grigoriev I.V."/>
            <person name="Taylor J.W."/>
        </authorList>
    </citation>
    <scope>NUCLEOTIDE SEQUENCE [LARGE SCALE GENOMIC DNA]</scope>
    <source>
        <strain evidence="4">FGSC 2508 / P0657</strain>
    </source>
</reference>
<protein>
    <submittedName>
        <fullName evidence="3">Uncharacterized protein</fullName>
    </submittedName>
</protein>
<feature type="compositionally biased region" description="Low complexity" evidence="1">
    <location>
        <begin position="346"/>
        <end position="407"/>
    </location>
</feature>
<feature type="compositionally biased region" description="Low complexity" evidence="1">
    <location>
        <begin position="914"/>
        <end position="955"/>
    </location>
</feature>
<evidence type="ECO:0000313" key="3">
    <source>
        <dbReference type="EMBL" id="EGO55393.1"/>
    </source>
</evidence>
<evidence type="ECO:0000313" key="4">
    <source>
        <dbReference type="Proteomes" id="UP000008065"/>
    </source>
</evidence>
<evidence type="ECO:0000256" key="2">
    <source>
        <dbReference type="SAM" id="SignalP"/>
    </source>
</evidence>
<dbReference type="OrthoDB" id="291007at2759"/>
<feature type="compositionally biased region" description="Polar residues" evidence="1">
    <location>
        <begin position="601"/>
        <end position="615"/>
    </location>
</feature>
<feature type="compositionally biased region" description="Low complexity" evidence="1">
    <location>
        <begin position="656"/>
        <end position="668"/>
    </location>
</feature>
<feature type="compositionally biased region" description="Low complexity" evidence="1">
    <location>
        <begin position="506"/>
        <end position="533"/>
    </location>
</feature>
<name>F8MTR1_NEUT8</name>
<feature type="compositionally biased region" description="Polar residues" evidence="1">
    <location>
        <begin position="724"/>
        <end position="758"/>
    </location>
</feature>
<keyword evidence="4" id="KW-1185">Reference proteome</keyword>
<organism evidence="3 4">
    <name type="scientific">Neurospora tetrasperma (strain FGSC 2508 / ATCC MYA-4615 / P0657)</name>
    <dbReference type="NCBI Taxonomy" id="510951"/>
    <lineage>
        <taxon>Eukaryota</taxon>
        <taxon>Fungi</taxon>
        <taxon>Dikarya</taxon>
        <taxon>Ascomycota</taxon>
        <taxon>Pezizomycotina</taxon>
        <taxon>Sordariomycetes</taxon>
        <taxon>Sordariomycetidae</taxon>
        <taxon>Sordariales</taxon>
        <taxon>Sordariaceae</taxon>
        <taxon>Neurospora</taxon>
    </lineage>
</organism>
<dbReference type="VEuPathDB" id="FungiDB:NEUTE1DRAFT_111939"/>
<feature type="compositionally biased region" description="Low complexity" evidence="1">
    <location>
        <begin position="990"/>
        <end position="1023"/>
    </location>
</feature>
<feature type="compositionally biased region" description="Low complexity" evidence="1">
    <location>
        <begin position="682"/>
        <end position="707"/>
    </location>
</feature>
<dbReference type="EMBL" id="GL891306">
    <property type="protein sequence ID" value="EGO55393.1"/>
    <property type="molecule type" value="Genomic_DNA"/>
</dbReference>
<dbReference type="HOGENOM" id="CLU_255941_0_0_1"/>
<feature type="compositionally biased region" description="Low complexity" evidence="1">
    <location>
        <begin position="781"/>
        <end position="794"/>
    </location>
</feature>
<feature type="compositionally biased region" description="Pro residues" evidence="1">
    <location>
        <begin position="1271"/>
        <end position="1288"/>
    </location>
</feature>
<dbReference type="Proteomes" id="UP000008065">
    <property type="component" value="Unassembled WGS sequence"/>
</dbReference>
<feature type="chain" id="PRO_5003380720" evidence="2">
    <location>
        <begin position="21"/>
        <end position="1376"/>
    </location>
</feature>
<feature type="compositionally biased region" description="Low complexity" evidence="1">
    <location>
        <begin position="437"/>
        <end position="456"/>
    </location>
</feature>
<feature type="compositionally biased region" description="Low complexity" evidence="1">
    <location>
        <begin position="868"/>
        <end position="886"/>
    </location>
</feature>
<feature type="compositionally biased region" description="Polar residues" evidence="1">
    <location>
        <begin position="534"/>
        <end position="556"/>
    </location>
</feature>
<feature type="compositionally biased region" description="Low complexity" evidence="1">
    <location>
        <begin position="561"/>
        <end position="598"/>
    </location>
</feature>
<feature type="region of interest" description="Disordered" evidence="1">
    <location>
        <begin position="346"/>
        <end position="1044"/>
    </location>
</feature>
<feature type="compositionally biased region" description="Low complexity" evidence="1">
    <location>
        <begin position="1309"/>
        <end position="1322"/>
    </location>
</feature>
<feature type="compositionally biased region" description="Low complexity" evidence="1">
    <location>
        <begin position="819"/>
        <end position="852"/>
    </location>
</feature>
<keyword evidence="2" id="KW-0732">Signal</keyword>
<proteinExistence type="predicted"/>
<accession>F8MTR1</accession>
<evidence type="ECO:0000256" key="1">
    <source>
        <dbReference type="SAM" id="MobiDB-lite"/>
    </source>
</evidence>
<feature type="compositionally biased region" description="Low complexity" evidence="1">
    <location>
        <begin position="896"/>
        <end position="907"/>
    </location>
</feature>
<feature type="compositionally biased region" description="Gly residues" evidence="1">
    <location>
        <begin position="669"/>
        <end position="681"/>
    </location>
</feature>
<feature type="compositionally biased region" description="Low complexity" evidence="1">
    <location>
        <begin position="470"/>
        <end position="499"/>
    </location>
</feature>
<feature type="compositionally biased region" description="Gly residues" evidence="1">
    <location>
        <begin position="853"/>
        <end position="867"/>
    </location>
</feature>
<feature type="region of interest" description="Disordered" evidence="1">
    <location>
        <begin position="1244"/>
        <end position="1322"/>
    </location>
</feature>
<sequence length="1376" mass="134216">MRLAHIIHLALASLASIALAQDVLFPYMHGLKYSEYNETVKLGLSAHVCKDEAEWYNMTTEDFAKYKAIIVPDCLCNTSLNTIKFLDDTKKEWSPAVTGNMILIGTDPSFHAKWFGLPGAYAMMKDAISHVTLGNKNGTGMYLSLSCYYQSNSSQMTVQSLSEIGNFQVRGNLSHPCLNDAHLVATSDVMNSLNDGIASDWNCSVHEVFSDYPRDGSGGFNALAVAVNASGPGQQEFADGTVGIPYIIARGATPVGCGNNVTDTKFHEQCDEGKANGTPESLCSASCKCIYGMISPGVCRPKDNTASTTTSHAPSSTISSNSRPVITVTASLPSSSVTANLTFIDTSTTPSPTGPETDPLTVTVFPSSPSSLSSVPPTVTVTPLPAPSSVTPPSNSSSMSYGNGTSPLEPPRPPPTVTVFPSEDPSGSPPRTVTVEPSSPSNSGGAPSPSPSGSGPVTVTVLPPAQSANGTSPQSLGSSSSQPVSGPVTVTASPPSLSGSPPPSSIPSQAGNSSSAPSSQSSGDSALSGSSGPVTVTASGSGRPNYSNAPSSQETVTADLGTGSASSSPVGSASGSGTTSRGLPSSPSSSGPQSGAPPVTVTAQPPDQPIVSSQTPGGGSLSDIPGSSGSGSLSDSPGVSSNQLSASRGQVTVTAQPSAQSSVQPSSGVSGGTGGGNGGSNPGSSSSQPDGSSPSSSSSGPHTAPQSTVTVIPSASGEPDTEGPDTSGNPGAVPPSSSQVTATNSGQYLSSTSADTQTASGDPISASPSSGAGAGAGAGSGSASHFSSSRPPFSNQTATFTYSGITVSSVPGSQTTVNSGSSSGAGSLSTATATPVPASGSGTATMGASSISAGGGSNNGNGSGSGNSGSATGSAQAPGATGTGNPSNGGSGAGGSLTLSPSGPISSEQPVSNAASGAPSMSLSSLSSGSSVSGSVSSGDSLTATSVSGSASATTLPGLPSGWTLTQESANTHPGSAVSTGQAGSGTGSGSSSVSGTTLGVSPSSAAVNGTDTRGSSSSVSTGAGSGGIETGSTISSGSDVTSPFPTATPVVCDRWIGVEIIYMIEEIEVCPEGATVVPVTTTTTSATATMSRSICQTSATNLPCYPCIMGTPASSDHSFTVTRTSCTTATEPTVTVTFQPCSTCTTSIYTGTVPGHTPGGPCHACSSYGEPDATSTVTVMDPGVGRPSSEVWLSALNPTTIATRPAGPAASVGSESECTTSTLVGVGGGYPGPAASVSETSPAIVPIHTDPPTPGNGGNEHAPAGYTYGPHPPLDDPTPSGSPPGVPGAPGSGEGGVSTGDSHRPAMTPTTPASTPDPDPVVVTNTAVPFRPTTAAGAGYGPVLAGAPGLIMKARHSTAGVVLGLFGYIVMALLS</sequence>
<feature type="compositionally biased region" description="Polar residues" evidence="1">
    <location>
        <begin position="963"/>
        <end position="974"/>
    </location>
</feature>
<gene>
    <name evidence="3" type="ORF">NEUTE1DRAFT_111939</name>
</gene>
<feature type="compositionally biased region" description="Gly residues" evidence="1">
    <location>
        <begin position="1289"/>
        <end position="1299"/>
    </location>
</feature>